<dbReference type="AlphaFoldDB" id="A0A6J4UJV5"/>
<sequence length="36" mass="4088">DRFPDILVDLRPEPAQDVCRARARGRDEGGLHEPVM</sequence>
<proteinExistence type="predicted"/>
<evidence type="ECO:0000313" key="1">
    <source>
        <dbReference type="EMBL" id="CAA9549743.1"/>
    </source>
</evidence>
<name>A0A6J4UJV5_9BACT</name>
<organism evidence="1">
    <name type="scientific">uncultured Thermomicrobiales bacterium</name>
    <dbReference type="NCBI Taxonomy" id="1645740"/>
    <lineage>
        <taxon>Bacteria</taxon>
        <taxon>Pseudomonadati</taxon>
        <taxon>Thermomicrobiota</taxon>
        <taxon>Thermomicrobia</taxon>
        <taxon>Thermomicrobiales</taxon>
        <taxon>environmental samples</taxon>
    </lineage>
</organism>
<dbReference type="EMBL" id="CADCWJ010000186">
    <property type="protein sequence ID" value="CAA9549743.1"/>
    <property type="molecule type" value="Genomic_DNA"/>
</dbReference>
<reference evidence="1" key="1">
    <citation type="submission" date="2020-02" db="EMBL/GenBank/DDBJ databases">
        <authorList>
            <person name="Meier V. D."/>
        </authorList>
    </citation>
    <scope>NUCLEOTIDE SEQUENCE</scope>
    <source>
        <strain evidence="1">AVDCRST_MAG87</strain>
    </source>
</reference>
<feature type="non-terminal residue" evidence="1">
    <location>
        <position position="1"/>
    </location>
</feature>
<feature type="non-terminal residue" evidence="1">
    <location>
        <position position="36"/>
    </location>
</feature>
<protein>
    <submittedName>
        <fullName evidence="1">Uncharacterized protein</fullName>
    </submittedName>
</protein>
<gene>
    <name evidence="1" type="ORF">AVDCRST_MAG87-768</name>
</gene>
<accession>A0A6J4UJV5</accession>